<name>A0AC34QK37_9BILA</name>
<dbReference type="WBParaSite" id="JU765_v2.g16998.t1">
    <property type="protein sequence ID" value="JU765_v2.g16998.t1"/>
    <property type="gene ID" value="JU765_v2.g16998"/>
</dbReference>
<proteinExistence type="predicted"/>
<organism evidence="1 2">
    <name type="scientific">Panagrolaimus sp. JU765</name>
    <dbReference type="NCBI Taxonomy" id="591449"/>
    <lineage>
        <taxon>Eukaryota</taxon>
        <taxon>Metazoa</taxon>
        <taxon>Ecdysozoa</taxon>
        <taxon>Nematoda</taxon>
        <taxon>Chromadorea</taxon>
        <taxon>Rhabditida</taxon>
        <taxon>Tylenchina</taxon>
        <taxon>Panagrolaimomorpha</taxon>
        <taxon>Panagrolaimoidea</taxon>
        <taxon>Panagrolaimidae</taxon>
        <taxon>Panagrolaimus</taxon>
    </lineage>
</organism>
<evidence type="ECO:0000313" key="2">
    <source>
        <dbReference type="WBParaSite" id="JU765_v2.g16998.t1"/>
    </source>
</evidence>
<dbReference type="Proteomes" id="UP000887576">
    <property type="component" value="Unplaced"/>
</dbReference>
<evidence type="ECO:0000313" key="1">
    <source>
        <dbReference type="Proteomes" id="UP000887576"/>
    </source>
</evidence>
<accession>A0AC34QK37</accession>
<sequence length="68" mass="7600">MGYAVIVPVCSSDSNEHGETKVNVEFKLSNNGKVEHRNLSFNLREFQLFLRNLNKTADSALSAMNAIE</sequence>
<reference evidence="2" key="1">
    <citation type="submission" date="2022-11" db="UniProtKB">
        <authorList>
            <consortium name="WormBaseParasite"/>
        </authorList>
    </citation>
    <scope>IDENTIFICATION</scope>
</reference>
<protein>
    <submittedName>
        <fullName evidence="2">COMM domain-containing protein</fullName>
    </submittedName>
</protein>